<dbReference type="RefSeq" id="WP_058933273.1">
    <property type="nucleotide sequence ID" value="NZ_CP013729.1"/>
</dbReference>
<dbReference type="KEGG" id="rdp:RD2015_171"/>
<sequence>MSPAFKPLLLPRITAVIHRPTHLLLCAALAAACTWMTPQTALAHGDGGSEASAALSGLPIAVSVVAPSMVLTAGASLVVVAVEVTASGTVWVLKRVSDGVKVSVRFAGKVVTGASVAVGTAVTVVVVGTGLLLSAAGEAIAFIPNEIGASLMHNERITPRGRNGQ</sequence>
<evidence type="ECO:0000313" key="2">
    <source>
        <dbReference type="Proteomes" id="UP000060699"/>
    </source>
</evidence>
<organism evidence="1 2">
    <name type="scientific">Roseateles depolymerans</name>
    <dbReference type="NCBI Taxonomy" id="76731"/>
    <lineage>
        <taxon>Bacteria</taxon>
        <taxon>Pseudomonadati</taxon>
        <taxon>Pseudomonadota</taxon>
        <taxon>Betaproteobacteria</taxon>
        <taxon>Burkholderiales</taxon>
        <taxon>Sphaerotilaceae</taxon>
        <taxon>Roseateles</taxon>
    </lineage>
</organism>
<keyword evidence="2" id="KW-1185">Reference proteome</keyword>
<name>A0A0U3MS29_9BURK</name>
<dbReference type="Proteomes" id="UP000060699">
    <property type="component" value="Chromosome"/>
</dbReference>
<proteinExistence type="predicted"/>
<dbReference type="PROSITE" id="PS51257">
    <property type="entry name" value="PROKAR_LIPOPROTEIN"/>
    <property type="match status" value="1"/>
</dbReference>
<dbReference type="STRING" id="76731.RD2015_171"/>
<reference evidence="1 2" key="1">
    <citation type="submission" date="2015-12" db="EMBL/GenBank/DDBJ databases">
        <title>Complete genome of Roseateles depolymerans KCTC 42856.</title>
        <authorList>
            <person name="Kim K.M."/>
        </authorList>
    </citation>
    <scope>NUCLEOTIDE SEQUENCE [LARGE SCALE GENOMIC DNA]</scope>
    <source>
        <strain evidence="1 2">KCTC 42856</strain>
    </source>
</reference>
<evidence type="ECO:0000313" key="1">
    <source>
        <dbReference type="EMBL" id="ALV04676.1"/>
    </source>
</evidence>
<dbReference type="EMBL" id="CP013729">
    <property type="protein sequence ID" value="ALV04676.1"/>
    <property type="molecule type" value="Genomic_DNA"/>
</dbReference>
<protein>
    <submittedName>
        <fullName evidence="1">Uncharacterized protein</fullName>
    </submittedName>
</protein>
<dbReference type="AlphaFoldDB" id="A0A0U3MS29"/>
<gene>
    <name evidence="1" type="ORF">RD2015_171</name>
</gene>
<accession>A0A0U3MS29</accession>
<dbReference type="PATRIC" id="fig|76731.3.peg.174"/>